<gene>
    <name evidence="4" type="ORF">MAM1_0052c03415</name>
</gene>
<dbReference type="GO" id="GO:0016020">
    <property type="term" value="C:membrane"/>
    <property type="evidence" value="ECO:0007669"/>
    <property type="project" value="TreeGrafter"/>
</dbReference>
<dbReference type="Proteomes" id="UP000053815">
    <property type="component" value="Unassembled WGS sequence"/>
</dbReference>
<keyword evidence="1" id="KW-0547">Nucleotide-binding</keyword>
<dbReference type="SUPFAM" id="SSF56801">
    <property type="entry name" value="Acetyl-CoA synthetase-like"/>
    <property type="match status" value="1"/>
</dbReference>
<dbReference type="InterPro" id="IPR042099">
    <property type="entry name" value="ANL_N_sf"/>
</dbReference>
<evidence type="ECO:0000313" key="4">
    <source>
        <dbReference type="EMBL" id="GAN03959.1"/>
    </source>
</evidence>
<feature type="domain" description="AMP-dependent synthetase/ligase" evidence="3">
    <location>
        <begin position="135"/>
        <end position="514"/>
    </location>
</feature>
<reference evidence="4" key="1">
    <citation type="submission" date="2014-09" db="EMBL/GenBank/DDBJ databases">
        <title>Draft genome sequence of an oleaginous Mucoromycotina fungus Mucor ambiguus NBRC6742.</title>
        <authorList>
            <person name="Takeda I."/>
            <person name="Yamane N."/>
            <person name="Morita T."/>
            <person name="Tamano K."/>
            <person name="Machida M."/>
            <person name="Baker S."/>
            <person name="Koike H."/>
        </authorList>
    </citation>
    <scope>NUCLEOTIDE SEQUENCE</scope>
    <source>
        <strain evidence="4">NBRC 6742</strain>
    </source>
</reference>
<dbReference type="PANTHER" id="PTHR43272">
    <property type="entry name" value="LONG-CHAIN-FATTY-ACID--COA LIGASE"/>
    <property type="match status" value="1"/>
</dbReference>
<dbReference type="GO" id="GO:0004467">
    <property type="term" value="F:long-chain fatty acid-CoA ligase activity"/>
    <property type="evidence" value="ECO:0007669"/>
    <property type="project" value="TreeGrafter"/>
</dbReference>
<dbReference type="OrthoDB" id="1700726at2759"/>
<dbReference type="Gene3D" id="3.40.50.12780">
    <property type="entry name" value="N-terminal domain of ligase-like"/>
    <property type="match status" value="1"/>
</dbReference>
<dbReference type="AlphaFoldDB" id="A0A0C9M9K0"/>
<proteinExistence type="predicted"/>
<sequence length="550" mass="60275">MAIELDTLSYALLTSIVGAAALLSVRNSKAPDIHPLLLNTQSDVSRLRHPEESAVYRSRMYPMGTPLCSTFDRSIRTMAEFYRLGGLEKNKSVEFLAQDTNVQYSSYDDIGKKVPFVYQGLRSIAELVPQSGDENSFVGIYARNSLHTVLTEIACHRNGLVTVPVSASASTTHLSHVIEKTALKVLLTDAELLSRVLSLAKGTSLKKVVVIGQASANDKQQAQDSGLELVSFEELETRGKAANYEAVTVVPSDIASIYFSSQHDPKHGVVLTQKNLLSSVSSYLLVVPPQQRVTPKDRLMLNLPIDNVFGHVLVAAVSLLGGSIAFGEEIDNEQSIDIATSLARIAEAKPTIFASGPAFLHQVKQLIQSRYGKSFLFNRGFSIKEGYLKESRLVEDCKYDMLVFRDIRKTLFGGDLRLIFIDNDDSSDPALATFLRAVLSVQVLQAFNTTETTSSITASMFYDYNAIPEAKGAPLPCNEVKLVDVPERSLHAEDSPNPRGEIWVRGNNVFGGYYNDEAATSEVLDADGWYATEYLGEALANGTFKIIGKK</sequence>
<dbReference type="PANTHER" id="PTHR43272:SF33">
    <property type="entry name" value="AMP-BINDING DOMAIN-CONTAINING PROTEIN-RELATED"/>
    <property type="match status" value="1"/>
</dbReference>
<organism evidence="4">
    <name type="scientific">Mucor ambiguus</name>
    <dbReference type="NCBI Taxonomy" id="91626"/>
    <lineage>
        <taxon>Eukaryota</taxon>
        <taxon>Fungi</taxon>
        <taxon>Fungi incertae sedis</taxon>
        <taxon>Mucoromycota</taxon>
        <taxon>Mucoromycotina</taxon>
        <taxon>Mucoromycetes</taxon>
        <taxon>Mucorales</taxon>
        <taxon>Mucorineae</taxon>
        <taxon>Mucoraceae</taxon>
        <taxon>Mucor</taxon>
    </lineage>
</organism>
<evidence type="ECO:0000256" key="2">
    <source>
        <dbReference type="ARBA" id="ARBA00022840"/>
    </source>
</evidence>
<dbReference type="GO" id="GO:0005783">
    <property type="term" value="C:endoplasmic reticulum"/>
    <property type="evidence" value="ECO:0007669"/>
    <property type="project" value="TreeGrafter"/>
</dbReference>
<dbReference type="STRING" id="91626.A0A0C9M9K0"/>
<keyword evidence="2" id="KW-0067">ATP-binding</keyword>
<evidence type="ECO:0000256" key="1">
    <source>
        <dbReference type="ARBA" id="ARBA00022741"/>
    </source>
</evidence>
<dbReference type="EMBL" id="DF836341">
    <property type="protein sequence ID" value="GAN03959.1"/>
    <property type="molecule type" value="Genomic_DNA"/>
</dbReference>
<name>A0A0C9M9K0_9FUNG</name>
<dbReference type="InterPro" id="IPR000873">
    <property type="entry name" value="AMP-dep_synth/lig_dom"/>
</dbReference>
<dbReference type="GO" id="GO:0005524">
    <property type="term" value="F:ATP binding"/>
    <property type="evidence" value="ECO:0007669"/>
    <property type="project" value="UniProtKB-KW"/>
</dbReference>
<accession>A0A0C9M9K0</accession>
<evidence type="ECO:0000259" key="3">
    <source>
        <dbReference type="Pfam" id="PF00501"/>
    </source>
</evidence>
<keyword evidence="5" id="KW-1185">Reference proteome</keyword>
<dbReference type="Pfam" id="PF00501">
    <property type="entry name" value="AMP-binding"/>
    <property type="match status" value="1"/>
</dbReference>
<evidence type="ECO:0000313" key="5">
    <source>
        <dbReference type="Proteomes" id="UP000053815"/>
    </source>
</evidence>
<protein>
    <recommendedName>
        <fullName evidence="3">AMP-dependent synthetase/ligase domain-containing protein</fullName>
    </recommendedName>
</protein>